<comment type="caution">
    <text evidence="2">The sequence shown here is derived from an EMBL/GenBank/DDBJ whole genome shotgun (WGS) entry which is preliminary data.</text>
</comment>
<evidence type="ECO:0000313" key="3">
    <source>
        <dbReference type="Proteomes" id="UP001055804"/>
    </source>
</evidence>
<feature type="region of interest" description="Disordered" evidence="1">
    <location>
        <begin position="103"/>
        <end position="182"/>
    </location>
</feature>
<evidence type="ECO:0000313" key="2">
    <source>
        <dbReference type="EMBL" id="MCP1337464.1"/>
    </source>
</evidence>
<dbReference type="Proteomes" id="UP001055804">
    <property type="component" value="Unassembled WGS sequence"/>
</dbReference>
<dbReference type="AlphaFoldDB" id="A0A9J6PI25"/>
<organism evidence="2 3">
    <name type="scientific">Futiania mangrovi</name>
    <dbReference type="NCBI Taxonomy" id="2959716"/>
    <lineage>
        <taxon>Bacteria</taxon>
        <taxon>Pseudomonadati</taxon>
        <taxon>Pseudomonadota</taxon>
        <taxon>Alphaproteobacteria</taxon>
        <taxon>Futianiales</taxon>
        <taxon>Futianiaceae</taxon>
        <taxon>Futiania</taxon>
    </lineage>
</organism>
<gene>
    <name evidence="2" type="ORF">NJQ99_13660</name>
</gene>
<dbReference type="EMBL" id="JAMZFT010000003">
    <property type="protein sequence ID" value="MCP1337464.1"/>
    <property type="molecule type" value="Genomic_DNA"/>
</dbReference>
<sequence>MAHVNGHYAGGSGVGTGFQPGVGGNDFNNAYALAQNAAANGSTVVIMTPGNGLGGAGGFGAAGIGGPATVGQAHMLGMQGGFGAAGATSECCGPAPATAAATSECCGPSSGAGGHSHGAGGHGGGAHMLGGSGAGGGAHGAGGHGGGGHSHGAGGHGGGAHGAGGHGGGGHGGANHGTHVGENEFGAMGMPLGANQAFDAAAAMDNGYQLSMGGLDFLAQKYLGMSGQEAMGLIQSGALGSGEGAEEVGLQGQITGLEAGIAMAMDPRLASGDEALVDEASAEWYAAANDPAARAQLAAKLGVDQDDLAAIMGSLGNNHSAAHNLDDQGEGNNPFTWRHFGNMRLDGVNAFHAGQDNRQDQNGVHNGLAALAGYLGIAA</sequence>
<name>A0A9J6PI25_9PROT</name>
<accession>A0A9J6PI25</accession>
<evidence type="ECO:0000256" key="1">
    <source>
        <dbReference type="SAM" id="MobiDB-lite"/>
    </source>
</evidence>
<feature type="compositionally biased region" description="Gly residues" evidence="1">
    <location>
        <begin position="110"/>
        <end position="175"/>
    </location>
</feature>
<reference evidence="2" key="1">
    <citation type="submission" date="2022-06" db="EMBL/GenBank/DDBJ databases">
        <title>Isolation and Genomics of Futiania mangrovii gen. nov., sp. nov., a Rare and Metabolically-versatile member in the Class Alphaproteobacteria.</title>
        <authorList>
            <person name="Liu L."/>
            <person name="Huang W.-C."/>
            <person name="Pan J."/>
            <person name="Li J."/>
            <person name="Huang Y."/>
            <person name="Du H."/>
            <person name="Liu Y."/>
            <person name="Li M."/>
        </authorList>
    </citation>
    <scope>NUCLEOTIDE SEQUENCE</scope>
    <source>
        <strain evidence="2">FT118</strain>
    </source>
</reference>
<dbReference type="RefSeq" id="WP_269333429.1">
    <property type="nucleotide sequence ID" value="NZ_JAMZFT010000003.1"/>
</dbReference>
<proteinExistence type="predicted"/>
<keyword evidence="3" id="KW-1185">Reference proteome</keyword>
<protein>
    <submittedName>
        <fullName evidence="2">Uncharacterized protein</fullName>
    </submittedName>
</protein>